<comment type="subcellular location">
    <subcellularLocation>
        <location evidence="1">Cytoplasm</location>
    </subcellularLocation>
</comment>
<dbReference type="RefSeq" id="WP_154117191.1">
    <property type="nucleotide sequence ID" value="NZ_WJXB01000001.1"/>
</dbReference>
<dbReference type="Proteomes" id="UP000463051">
    <property type="component" value="Unassembled WGS sequence"/>
</dbReference>
<evidence type="ECO:0000256" key="7">
    <source>
        <dbReference type="ARBA" id="ARBA00023163"/>
    </source>
</evidence>
<dbReference type="InterPro" id="IPR001789">
    <property type="entry name" value="Sig_transdc_resp-reg_receiver"/>
</dbReference>
<dbReference type="InterPro" id="IPR018060">
    <property type="entry name" value="HTH_AraC"/>
</dbReference>
<keyword evidence="6" id="KW-0238">DNA-binding</keyword>
<evidence type="ECO:0000256" key="3">
    <source>
        <dbReference type="ARBA" id="ARBA00022553"/>
    </source>
</evidence>
<name>A0A7X2H252_9BACL</name>
<dbReference type="SMART" id="SM00342">
    <property type="entry name" value="HTH_ARAC"/>
    <property type="match status" value="1"/>
</dbReference>
<feature type="domain" description="HTH araC/xylS-type" evidence="9">
    <location>
        <begin position="428"/>
        <end position="526"/>
    </location>
</feature>
<dbReference type="PROSITE" id="PS01124">
    <property type="entry name" value="HTH_ARAC_FAMILY_2"/>
    <property type="match status" value="1"/>
</dbReference>
<feature type="domain" description="Response regulatory" evidence="10">
    <location>
        <begin position="3"/>
        <end position="120"/>
    </location>
</feature>
<dbReference type="Pfam" id="PF12833">
    <property type="entry name" value="HTH_18"/>
    <property type="match status" value="1"/>
</dbReference>
<evidence type="ECO:0000256" key="1">
    <source>
        <dbReference type="ARBA" id="ARBA00004496"/>
    </source>
</evidence>
<reference evidence="11 12" key="1">
    <citation type="submission" date="2019-11" db="EMBL/GenBank/DDBJ databases">
        <title>Paenibacillus monticola sp. nov., a novel PGPR strain isolated from mountain sample in China.</title>
        <authorList>
            <person name="Zhao Q."/>
            <person name="Li H.-P."/>
            <person name="Zhang J.-L."/>
        </authorList>
    </citation>
    <scope>NUCLEOTIDE SEQUENCE [LARGE SCALE GENOMIC DNA]</scope>
    <source>
        <strain evidence="11 12">LC-T2</strain>
    </source>
</reference>
<evidence type="ECO:0000259" key="10">
    <source>
        <dbReference type="PROSITE" id="PS50110"/>
    </source>
</evidence>
<sequence length="542" mass="61444">MRRVLIVDDEKWIRRGLIQSIAWSEFELTLVGEAENGDDAYTLALSVQPDVLFLDMRMPGMDGKQLLALLSQELPNLLVIVISGYSDFEYTKEAIRHKVFDYLLKPVRKEELNTVLRKACEELQQREDNQRAALQQRGQGWLRALLDSSAEEEGGTAIGVTEAMPPEWAGQELVALIGQSDVFLETMELDSACLLSSLREQLNRIQPFLFGNGSWSYEASFMSGSSRELLLVCSGSRFERDDLQRVCSILQNVLKRAGCPFASVGISTIKQEGRKLREAVREAEQALKGRLLGQRDLVLEAEHKQAAAKFTYPGEQERAFLLSLQSGSLLAAQHEFFEFLYKVSMDTVSVEQLQRSSLLLLYAVEKQLQAKGADFGHICGKSPAVYTEILGARNDKASVTTIFTEELIPAVTDFYNKLGEKQAGKVVEEMKQQVEAYYDQSLSLQGIAQSYYMNQDYLSRIFKKATGKNFIDYLTDVRICKSKELMKFSKYKNYEIAQMVGYEDYRYFSQIFKKRLGMTIGEYRNSASQADHQGREEPCPNI</sequence>
<evidence type="ECO:0000259" key="9">
    <source>
        <dbReference type="PROSITE" id="PS01124"/>
    </source>
</evidence>
<dbReference type="GO" id="GO:0005737">
    <property type="term" value="C:cytoplasm"/>
    <property type="evidence" value="ECO:0007669"/>
    <property type="project" value="UniProtKB-SubCell"/>
</dbReference>
<comment type="caution">
    <text evidence="11">The sequence shown here is derived from an EMBL/GenBank/DDBJ whole genome shotgun (WGS) entry which is preliminary data.</text>
</comment>
<evidence type="ECO:0000256" key="5">
    <source>
        <dbReference type="ARBA" id="ARBA00023015"/>
    </source>
</evidence>
<dbReference type="GO" id="GO:0000160">
    <property type="term" value="P:phosphorelay signal transduction system"/>
    <property type="evidence" value="ECO:0007669"/>
    <property type="project" value="UniProtKB-KW"/>
</dbReference>
<evidence type="ECO:0000313" key="11">
    <source>
        <dbReference type="EMBL" id="MRN52214.1"/>
    </source>
</evidence>
<dbReference type="GO" id="GO:0043565">
    <property type="term" value="F:sequence-specific DNA binding"/>
    <property type="evidence" value="ECO:0007669"/>
    <property type="project" value="InterPro"/>
</dbReference>
<dbReference type="InterPro" id="IPR011006">
    <property type="entry name" value="CheY-like_superfamily"/>
</dbReference>
<keyword evidence="3 8" id="KW-0597">Phosphoprotein</keyword>
<dbReference type="SMART" id="SM00448">
    <property type="entry name" value="REC"/>
    <property type="match status" value="1"/>
</dbReference>
<dbReference type="SUPFAM" id="SSF46689">
    <property type="entry name" value="Homeodomain-like"/>
    <property type="match status" value="2"/>
</dbReference>
<keyword evidence="12" id="KW-1185">Reference proteome</keyword>
<evidence type="ECO:0000256" key="2">
    <source>
        <dbReference type="ARBA" id="ARBA00022490"/>
    </source>
</evidence>
<keyword evidence="4" id="KW-0902">Two-component regulatory system</keyword>
<evidence type="ECO:0000256" key="8">
    <source>
        <dbReference type="PROSITE-ProRule" id="PRU00169"/>
    </source>
</evidence>
<protein>
    <submittedName>
        <fullName evidence="11">Response regulator</fullName>
    </submittedName>
</protein>
<dbReference type="AlphaFoldDB" id="A0A7X2H252"/>
<dbReference type="Gene3D" id="1.10.10.60">
    <property type="entry name" value="Homeodomain-like"/>
    <property type="match status" value="2"/>
</dbReference>
<organism evidence="11 12">
    <name type="scientific">Paenibacillus monticola</name>
    <dbReference type="NCBI Taxonomy" id="2666075"/>
    <lineage>
        <taxon>Bacteria</taxon>
        <taxon>Bacillati</taxon>
        <taxon>Bacillota</taxon>
        <taxon>Bacilli</taxon>
        <taxon>Bacillales</taxon>
        <taxon>Paenibacillaceae</taxon>
        <taxon>Paenibacillus</taxon>
    </lineage>
</organism>
<dbReference type="SUPFAM" id="SSF52172">
    <property type="entry name" value="CheY-like"/>
    <property type="match status" value="1"/>
</dbReference>
<dbReference type="PANTHER" id="PTHR42713">
    <property type="entry name" value="HISTIDINE KINASE-RELATED"/>
    <property type="match status" value="1"/>
</dbReference>
<dbReference type="Gene3D" id="3.40.50.2300">
    <property type="match status" value="1"/>
</dbReference>
<accession>A0A7X2H252</accession>
<dbReference type="EMBL" id="WJXB01000001">
    <property type="protein sequence ID" value="MRN52214.1"/>
    <property type="molecule type" value="Genomic_DNA"/>
</dbReference>
<evidence type="ECO:0000256" key="4">
    <source>
        <dbReference type="ARBA" id="ARBA00023012"/>
    </source>
</evidence>
<dbReference type="GO" id="GO:0003700">
    <property type="term" value="F:DNA-binding transcription factor activity"/>
    <property type="evidence" value="ECO:0007669"/>
    <property type="project" value="InterPro"/>
</dbReference>
<gene>
    <name evidence="11" type="ORF">GJB61_04305</name>
</gene>
<dbReference type="PROSITE" id="PS50110">
    <property type="entry name" value="RESPONSE_REGULATORY"/>
    <property type="match status" value="1"/>
</dbReference>
<dbReference type="InterPro" id="IPR051552">
    <property type="entry name" value="HptR"/>
</dbReference>
<feature type="modified residue" description="4-aspartylphosphate" evidence="8">
    <location>
        <position position="55"/>
    </location>
</feature>
<keyword evidence="7" id="KW-0804">Transcription</keyword>
<keyword evidence="2" id="KW-0963">Cytoplasm</keyword>
<keyword evidence="5" id="KW-0805">Transcription regulation</keyword>
<dbReference type="InterPro" id="IPR009057">
    <property type="entry name" value="Homeodomain-like_sf"/>
</dbReference>
<dbReference type="Pfam" id="PF00072">
    <property type="entry name" value="Response_reg"/>
    <property type="match status" value="1"/>
</dbReference>
<proteinExistence type="predicted"/>
<evidence type="ECO:0000313" key="12">
    <source>
        <dbReference type="Proteomes" id="UP000463051"/>
    </source>
</evidence>
<evidence type="ECO:0000256" key="6">
    <source>
        <dbReference type="ARBA" id="ARBA00023125"/>
    </source>
</evidence>
<dbReference type="CDD" id="cd17536">
    <property type="entry name" value="REC_YesN-like"/>
    <property type="match status" value="1"/>
</dbReference>
<dbReference type="PANTHER" id="PTHR42713:SF3">
    <property type="entry name" value="TRANSCRIPTIONAL REGULATORY PROTEIN HPTR"/>
    <property type="match status" value="1"/>
</dbReference>